<name>A0AAW2SSM5_9LAMI</name>
<gene>
    <name evidence="1" type="ORF">Slati_4513200</name>
</gene>
<dbReference type="InterPro" id="IPR004242">
    <property type="entry name" value="Transposase_21"/>
</dbReference>
<evidence type="ECO:0000313" key="1">
    <source>
        <dbReference type="EMBL" id="KAL0395470.1"/>
    </source>
</evidence>
<dbReference type="AlphaFoldDB" id="A0AAW2SSM5"/>
<proteinExistence type="predicted"/>
<reference evidence="1" key="2">
    <citation type="journal article" date="2024" name="Plant">
        <title>Genomic evolution and insights into agronomic trait innovations of Sesamum species.</title>
        <authorList>
            <person name="Miao H."/>
            <person name="Wang L."/>
            <person name="Qu L."/>
            <person name="Liu H."/>
            <person name="Sun Y."/>
            <person name="Le M."/>
            <person name="Wang Q."/>
            <person name="Wei S."/>
            <person name="Zheng Y."/>
            <person name="Lin W."/>
            <person name="Duan Y."/>
            <person name="Cao H."/>
            <person name="Xiong S."/>
            <person name="Wang X."/>
            <person name="Wei L."/>
            <person name="Li C."/>
            <person name="Ma Q."/>
            <person name="Ju M."/>
            <person name="Zhao R."/>
            <person name="Li G."/>
            <person name="Mu C."/>
            <person name="Tian Q."/>
            <person name="Mei H."/>
            <person name="Zhang T."/>
            <person name="Gao T."/>
            <person name="Zhang H."/>
        </authorList>
    </citation>
    <scope>NUCLEOTIDE SEQUENCE</scope>
    <source>
        <strain evidence="1">KEN1</strain>
    </source>
</reference>
<sequence>MTWHGNHQMEEGSMCHPSNAEAWRHFDRTYPDFAWPRNVRLGLCTDGFTPYGQYGHTYSCWPVILTPYNFPLGMCISSEYKFLTMVISSPSNPKRLVDVYLEPLIEELQNFVACGCIDAQQCEERNIHDAHRIDVDSERPTRLWNGFWMEYRWCYRVFSL</sequence>
<dbReference type="Pfam" id="PF02992">
    <property type="entry name" value="Transposase_21"/>
    <property type="match status" value="1"/>
</dbReference>
<protein>
    <submittedName>
        <fullName evidence="1">Uncharacterized protein</fullName>
    </submittedName>
</protein>
<organism evidence="1">
    <name type="scientific">Sesamum latifolium</name>
    <dbReference type="NCBI Taxonomy" id="2727402"/>
    <lineage>
        <taxon>Eukaryota</taxon>
        <taxon>Viridiplantae</taxon>
        <taxon>Streptophyta</taxon>
        <taxon>Embryophyta</taxon>
        <taxon>Tracheophyta</taxon>
        <taxon>Spermatophyta</taxon>
        <taxon>Magnoliopsida</taxon>
        <taxon>eudicotyledons</taxon>
        <taxon>Gunneridae</taxon>
        <taxon>Pentapetalae</taxon>
        <taxon>asterids</taxon>
        <taxon>lamiids</taxon>
        <taxon>Lamiales</taxon>
        <taxon>Pedaliaceae</taxon>
        <taxon>Sesamum</taxon>
    </lineage>
</organism>
<comment type="caution">
    <text evidence="1">The sequence shown here is derived from an EMBL/GenBank/DDBJ whole genome shotgun (WGS) entry which is preliminary data.</text>
</comment>
<reference evidence="1" key="1">
    <citation type="submission" date="2020-06" db="EMBL/GenBank/DDBJ databases">
        <authorList>
            <person name="Li T."/>
            <person name="Hu X."/>
            <person name="Zhang T."/>
            <person name="Song X."/>
            <person name="Zhang H."/>
            <person name="Dai N."/>
            <person name="Sheng W."/>
            <person name="Hou X."/>
            <person name="Wei L."/>
        </authorList>
    </citation>
    <scope>NUCLEOTIDE SEQUENCE</scope>
    <source>
        <strain evidence="1">KEN1</strain>
        <tissue evidence="1">Leaf</tissue>
    </source>
</reference>
<dbReference type="EMBL" id="JACGWN010000016">
    <property type="protein sequence ID" value="KAL0395470.1"/>
    <property type="molecule type" value="Genomic_DNA"/>
</dbReference>
<accession>A0AAW2SSM5</accession>